<dbReference type="STRING" id="98765.A0A2R6RIE8"/>
<dbReference type="AlphaFoldDB" id="A0A2R6RIE8"/>
<dbReference type="InterPro" id="IPR002347">
    <property type="entry name" value="SDR_fam"/>
</dbReference>
<accession>A0A2R6RIE8</accession>
<proteinExistence type="inferred from homology"/>
<dbReference type="Pfam" id="PF00106">
    <property type="entry name" value="adh_short"/>
    <property type="match status" value="1"/>
</dbReference>
<keyword evidence="4" id="KW-1185">Reference proteome</keyword>
<dbReference type="OrthoDB" id="1274115at2759"/>
<dbReference type="Proteomes" id="UP000186601">
    <property type="component" value="Unassembled WGS sequence"/>
</dbReference>
<dbReference type="InterPro" id="IPR051911">
    <property type="entry name" value="SDR_oxidoreductase"/>
</dbReference>
<organism evidence="3 4">
    <name type="scientific">Hermanssonia centrifuga</name>
    <dbReference type="NCBI Taxonomy" id="98765"/>
    <lineage>
        <taxon>Eukaryota</taxon>
        <taxon>Fungi</taxon>
        <taxon>Dikarya</taxon>
        <taxon>Basidiomycota</taxon>
        <taxon>Agaricomycotina</taxon>
        <taxon>Agaricomycetes</taxon>
        <taxon>Polyporales</taxon>
        <taxon>Meruliaceae</taxon>
        <taxon>Hermanssonia</taxon>
    </lineage>
</organism>
<sequence>MSSLAPRVWLSASSGFGRCMTEFALKNGDNVVATLRNPADLDELKSHHPDTQLLVLTLDVTKPQEIIDVFAKTKEVFGRLDVVFNSAGYGLLSEVEGTPDDVARVLFETNFWGAANISREAVRFFREVNPSGTGGRLLTVTLIVPGTFKTKATTNAVFIPPHPSYTPSTSPAAAIRKALEHLDDPGNKLGDPLKAIQKIYELSSLPQPPLRLMLGQDAITYVRSHLQSVSADADGYESWSEDLKVD</sequence>
<dbReference type="InterPro" id="IPR036291">
    <property type="entry name" value="NAD(P)-bd_dom_sf"/>
</dbReference>
<comment type="caution">
    <text evidence="3">The sequence shown here is derived from an EMBL/GenBank/DDBJ whole genome shotgun (WGS) entry which is preliminary data.</text>
</comment>
<keyword evidence="2" id="KW-0560">Oxidoreductase</keyword>
<protein>
    <recommendedName>
        <fullName evidence="5">NAD(P)-binding protein</fullName>
    </recommendedName>
</protein>
<gene>
    <name evidence="3" type="ORF">PHLCEN_2v2702</name>
</gene>
<dbReference type="GO" id="GO:0016491">
    <property type="term" value="F:oxidoreductase activity"/>
    <property type="evidence" value="ECO:0007669"/>
    <property type="project" value="UniProtKB-KW"/>
</dbReference>
<dbReference type="Gene3D" id="3.40.50.720">
    <property type="entry name" value="NAD(P)-binding Rossmann-like Domain"/>
    <property type="match status" value="1"/>
</dbReference>
<evidence type="ECO:0000256" key="2">
    <source>
        <dbReference type="ARBA" id="ARBA00023002"/>
    </source>
</evidence>
<evidence type="ECO:0000313" key="4">
    <source>
        <dbReference type="Proteomes" id="UP000186601"/>
    </source>
</evidence>
<dbReference type="PANTHER" id="PTHR43976:SF16">
    <property type="entry name" value="SHORT-CHAIN DEHYDROGENASE_REDUCTASE FAMILY PROTEIN"/>
    <property type="match status" value="1"/>
</dbReference>
<evidence type="ECO:0000256" key="1">
    <source>
        <dbReference type="ARBA" id="ARBA00006484"/>
    </source>
</evidence>
<comment type="similarity">
    <text evidence="1">Belongs to the short-chain dehydrogenases/reductases (SDR) family.</text>
</comment>
<name>A0A2R6RIE8_9APHY</name>
<reference evidence="3 4" key="1">
    <citation type="submission" date="2018-02" db="EMBL/GenBank/DDBJ databases">
        <title>Genome sequence of the basidiomycete white-rot fungus Phlebia centrifuga.</title>
        <authorList>
            <person name="Granchi Z."/>
            <person name="Peng M."/>
            <person name="de Vries R.P."/>
            <person name="Hilden K."/>
            <person name="Makela M.R."/>
            <person name="Grigoriev I."/>
            <person name="Riley R."/>
        </authorList>
    </citation>
    <scope>NUCLEOTIDE SEQUENCE [LARGE SCALE GENOMIC DNA]</scope>
    <source>
        <strain evidence="3 4">FBCC195</strain>
    </source>
</reference>
<dbReference type="SUPFAM" id="SSF51735">
    <property type="entry name" value="NAD(P)-binding Rossmann-fold domains"/>
    <property type="match status" value="1"/>
</dbReference>
<dbReference type="EMBL" id="MLYV02000255">
    <property type="protein sequence ID" value="PSS29806.1"/>
    <property type="molecule type" value="Genomic_DNA"/>
</dbReference>
<evidence type="ECO:0000313" key="3">
    <source>
        <dbReference type="EMBL" id="PSS29806.1"/>
    </source>
</evidence>
<evidence type="ECO:0008006" key="5">
    <source>
        <dbReference type="Google" id="ProtNLM"/>
    </source>
</evidence>
<dbReference type="PANTHER" id="PTHR43976">
    <property type="entry name" value="SHORT CHAIN DEHYDROGENASE"/>
    <property type="match status" value="1"/>
</dbReference>